<keyword evidence="3" id="KW-0285">Flavoprotein</keyword>
<comment type="cofactor">
    <cofactor evidence="1">
        <name>FMN</name>
        <dbReference type="ChEBI" id="CHEBI:58210"/>
    </cofactor>
</comment>
<keyword evidence="5" id="KW-0665">Pyrimidine biosynthesis</keyword>
<dbReference type="SUPFAM" id="SSF51395">
    <property type="entry name" value="FMN-linked oxidoreductases"/>
    <property type="match status" value="1"/>
</dbReference>
<dbReference type="PANTHER" id="PTHR48109:SF3">
    <property type="entry name" value="SLL0744 PROTEIN"/>
    <property type="match status" value="1"/>
</dbReference>
<evidence type="ECO:0000256" key="6">
    <source>
        <dbReference type="ARBA" id="ARBA00023002"/>
    </source>
</evidence>
<name>A0ABV4C3X6_9MYCO</name>
<keyword evidence="9" id="KW-1185">Reference proteome</keyword>
<evidence type="ECO:0000256" key="3">
    <source>
        <dbReference type="ARBA" id="ARBA00022630"/>
    </source>
</evidence>
<evidence type="ECO:0000256" key="5">
    <source>
        <dbReference type="ARBA" id="ARBA00022975"/>
    </source>
</evidence>
<dbReference type="RefSeq" id="WP_369739320.1">
    <property type="nucleotide sequence ID" value="NZ_JBGEDP010000001.1"/>
</dbReference>
<proteinExistence type="predicted"/>
<keyword evidence="6" id="KW-0560">Oxidoreductase</keyword>
<protein>
    <submittedName>
        <fullName evidence="8">Dihydroorotate dehydrogenase-like protein</fullName>
    </submittedName>
</protein>
<accession>A0ABV4C3X6</accession>
<evidence type="ECO:0000256" key="4">
    <source>
        <dbReference type="ARBA" id="ARBA00022643"/>
    </source>
</evidence>
<dbReference type="NCBIfam" id="NF005741">
    <property type="entry name" value="PRK07565.1"/>
    <property type="match status" value="1"/>
</dbReference>
<evidence type="ECO:0000256" key="1">
    <source>
        <dbReference type="ARBA" id="ARBA00001917"/>
    </source>
</evidence>
<dbReference type="InterPro" id="IPR013785">
    <property type="entry name" value="Aldolase_TIM"/>
</dbReference>
<feature type="domain" description="Dihydroorotate dehydrogenase catalytic" evidence="7">
    <location>
        <begin position="105"/>
        <end position="296"/>
    </location>
</feature>
<dbReference type="PIRSF" id="PIRSF000164">
    <property type="entry name" value="DHO_oxidase"/>
    <property type="match status" value="1"/>
</dbReference>
<evidence type="ECO:0000259" key="7">
    <source>
        <dbReference type="Pfam" id="PF01180"/>
    </source>
</evidence>
<evidence type="ECO:0000313" key="8">
    <source>
        <dbReference type="EMBL" id="MEY8016975.1"/>
    </source>
</evidence>
<dbReference type="EMBL" id="JBGEDP010000001">
    <property type="protein sequence ID" value="MEY8016975.1"/>
    <property type="molecule type" value="Genomic_DNA"/>
</dbReference>
<comment type="pathway">
    <text evidence="2">Pyrimidine metabolism; UMP biosynthesis via de novo pathway.</text>
</comment>
<reference evidence="8 9" key="1">
    <citation type="submission" date="2024-08" db="EMBL/GenBank/DDBJ databases">
        <title>Mycobacterium servetensis sp. nov., a novel rapid-growing mycobacterial species recovered from a human patient in Zaragoza, Spain.</title>
        <authorList>
            <person name="Tristancho-Baro A.I."/>
            <person name="Buenestado-Serrano S."/>
            <person name="Garcia De Viedma D."/>
            <person name="Milagro-Beamonte A."/>
            <person name="Burillo N."/>
            <person name="Sanz S."/>
            <person name="Lopez-Calleja A.I."/>
            <person name="Penas-Utrilla D."/>
            <person name="Guardingo M."/>
            <person name="Garcia M.J."/>
            <person name="Vinuelas-Bayon J."/>
        </authorList>
    </citation>
    <scope>NUCLEOTIDE SEQUENCE [LARGE SCALE GENOMIC DNA]</scope>
    <source>
        <strain evidence="9">HUMS_12744610</strain>
    </source>
</reference>
<evidence type="ECO:0000313" key="9">
    <source>
        <dbReference type="Proteomes" id="UP001564760"/>
    </source>
</evidence>
<dbReference type="InterPro" id="IPR050074">
    <property type="entry name" value="DHO_dehydrogenase"/>
</dbReference>
<comment type="caution">
    <text evidence="8">The sequence shown here is derived from an EMBL/GenBank/DDBJ whole genome shotgun (WGS) entry which is preliminary data.</text>
</comment>
<gene>
    <name evidence="8" type="ORF">AB8998_19245</name>
</gene>
<dbReference type="Gene3D" id="3.20.20.70">
    <property type="entry name" value="Aldolase class I"/>
    <property type="match status" value="1"/>
</dbReference>
<dbReference type="Proteomes" id="UP001564760">
    <property type="component" value="Unassembled WGS sequence"/>
</dbReference>
<dbReference type="Pfam" id="PF01180">
    <property type="entry name" value="DHO_dh"/>
    <property type="match status" value="1"/>
</dbReference>
<keyword evidence="4" id="KW-0288">FMN</keyword>
<dbReference type="InterPro" id="IPR005720">
    <property type="entry name" value="Dihydroorotate_DH_cat"/>
</dbReference>
<dbReference type="PANTHER" id="PTHR48109">
    <property type="entry name" value="DIHYDROOROTATE DEHYDROGENASE (QUINONE), MITOCHONDRIAL-RELATED"/>
    <property type="match status" value="1"/>
</dbReference>
<evidence type="ECO:0000256" key="2">
    <source>
        <dbReference type="ARBA" id="ARBA00004725"/>
    </source>
</evidence>
<organism evidence="8 9">
    <name type="scientific">Mycobacterium servetii</name>
    <dbReference type="NCBI Taxonomy" id="3237418"/>
    <lineage>
        <taxon>Bacteria</taxon>
        <taxon>Bacillati</taxon>
        <taxon>Actinomycetota</taxon>
        <taxon>Actinomycetes</taxon>
        <taxon>Mycobacteriales</taxon>
        <taxon>Mycobacteriaceae</taxon>
        <taxon>Mycobacterium</taxon>
    </lineage>
</organism>
<sequence length="341" mass="36589">MTGPSHVDLRTRYLGLDLEHPIVASASPLTAGLDGILRLADAGAAAIVMASIYQEQIVAEELAQAALLEQGSETQPEAAGYFPEIPAERGILEGWLRTLRMAARRAGVPIIASLNAKSGSGWVDVARRLQDAGASAVELNIYRVPADPAETGAALEDSYIEILRAVKDAVSVPVAVKISPFFSSPAHMATRMVQSGADGLVLFNRFYGPDIDLEYLKPRSDLRLSTPYDIRLPLLWIALLSPVLDASIAASTGVWTPDEVVKYLLAGADVTMTTSALLAHGPEHVSTLVDGLRDWMHNRGFESVAALKGRLAAGQNPADTAELMRAQYHEILTTNYPDIGR</sequence>
<dbReference type="InterPro" id="IPR012135">
    <property type="entry name" value="Dihydroorotate_DH_1_2"/>
</dbReference>